<reference evidence="4" key="1">
    <citation type="journal article" date="2019" name="Int. J. Syst. Evol. Microbiol.">
        <title>The Global Catalogue of Microorganisms (GCM) 10K type strain sequencing project: providing services to taxonomists for standard genome sequencing and annotation.</title>
        <authorList>
            <consortium name="The Broad Institute Genomics Platform"/>
            <consortium name="The Broad Institute Genome Sequencing Center for Infectious Disease"/>
            <person name="Wu L."/>
            <person name="Ma J."/>
        </authorList>
    </citation>
    <scope>NUCLEOTIDE SEQUENCE [LARGE SCALE GENOMIC DNA]</scope>
    <source>
        <strain evidence="4">JCM 17138</strain>
    </source>
</reference>
<dbReference type="Proteomes" id="UP001501009">
    <property type="component" value="Unassembled WGS sequence"/>
</dbReference>
<dbReference type="SUPFAM" id="SSF53098">
    <property type="entry name" value="Ribonuclease H-like"/>
    <property type="match status" value="1"/>
</dbReference>
<dbReference type="Pfam" id="PF13276">
    <property type="entry name" value="HTH_21"/>
    <property type="match status" value="1"/>
</dbReference>
<comment type="caution">
    <text evidence="3">The sequence shown here is derived from an EMBL/GenBank/DDBJ whole genome shotgun (WGS) entry which is preliminary data.</text>
</comment>
<keyword evidence="4" id="KW-1185">Reference proteome</keyword>
<evidence type="ECO:0000259" key="2">
    <source>
        <dbReference type="PROSITE" id="PS50994"/>
    </source>
</evidence>
<comment type="function">
    <text evidence="1">Involved in the transposition of the insertion sequence.</text>
</comment>
<dbReference type="NCBIfam" id="NF033516">
    <property type="entry name" value="transpos_IS3"/>
    <property type="match status" value="1"/>
</dbReference>
<dbReference type="Pfam" id="PF00665">
    <property type="entry name" value="rve"/>
    <property type="match status" value="1"/>
</dbReference>
<protein>
    <recommendedName>
        <fullName evidence="2">Integrase catalytic domain-containing protein</fullName>
    </recommendedName>
</protein>
<dbReference type="PROSITE" id="PS50994">
    <property type="entry name" value="INTEGRASE"/>
    <property type="match status" value="1"/>
</dbReference>
<evidence type="ECO:0000313" key="3">
    <source>
        <dbReference type="EMBL" id="GAA3834515.1"/>
    </source>
</evidence>
<dbReference type="RefSeq" id="WP_275775763.1">
    <property type="nucleotide sequence ID" value="NZ_BAABDE010000031.1"/>
</dbReference>
<dbReference type="EMBL" id="BAABDE010000031">
    <property type="protein sequence ID" value="GAA3834515.1"/>
    <property type="molecule type" value="Genomic_DNA"/>
</dbReference>
<evidence type="ECO:0000256" key="1">
    <source>
        <dbReference type="ARBA" id="ARBA00002286"/>
    </source>
</evidence>
<dbReference type="Pfam" id="PF13333">
    <property type="entry name" value="rve_2"/>
    <property type="match status" value="1"/>
</dbReference>
<feature type="domain" description="Integrase catalytic" evidence="2">
    <location>
        <begin position="123"/>
        <end position="289"/>
    </location>
</feature>
<proteinExistence type="predicted"/>
<dbReference type="InterPro" id="IPR050900">
    <property type="entry name" value="Transposase_IS3/IS150/IS904"/>
</dbReference>
<name>A0ABP7J5G0_9ACTN</name>
<dbReference type="InterPro" id="IPR048020">
    <property type="entry name" value="Transpos_IS3"/>
</dbReference>
<dbReference type="Gene3D" id="3.30.420.10">
    <property type="entry name" value="Ribonuclease H-like superfamily/Ribonuclease H"/>
    <property type="match status" value="1"/>
</dbReference>
<dbReference type="PANTHER" id="PTHR46889">
    <property type="entry name" value="TRANSPOSASE INSF FOR INSERTION SEQUENCE IS3B-RELATED"/>
    <property type="match status" value="1"/>
</dbReference>
<accession>A0ABP7J5G0</accession>
<sequence length="290" mass="32537">MTVHPFIEAEKRDGHNVKRACELLKVSRTAFYARRTAKPGPRAIRDAELTGQITEAHAKSRGTYGAPRIHAVLKREGAVCGRRRIARLMRAAGLEGRHRRRRHLTTVPDPRAAARPDLIMRQFDPDPVGVDTRWCGDITYVPTEEGWLYLATVIDMASRRVIGWATADHLRTDLVADALTAACRQRRPTQPVIFHSDRGCQYTSQQFAALATEFGVRLSVGRTGQCWDNALAESFFATIKREVLDTAAWPSRAAARTAIFDFVEGWYNLHRLHSSLGYRSPAEYETALAA</sequence>
<evidence type="ECO:0000313" key="4">
    <source>
        <dbReference type="Proteomes" id="UP001501009"/>
    </source>
</evidence>
<dbReference type="PANTHER" id="PTHR46889:SF4">
    <property type="entry name" value="TRANSPOSASE INSO FOR INSERTION SEQUENCE ELEMENT IS911B-RELATED"/>
    <property type="match status" value="1"/>
</dbReference>
<dbReference type="InterPro" id="IPR001584">
    <property type="entry name" value="Integrase_cat-core"/>
</dbReference>
<gene>
    <name evidence="3" type="ORF">GCM10022403_079170</name>
</gene>
<dbReference type="InterPro" id="IPR012337">
    <property type="entry name" value="RNaseH-like_sf"/>
</dbReference>
<dbReference type="InterPro" id="IPR025948">
    <property type="entry name" value="HTH-like_dom"/>
</dbReference>
<organism evidence="3 4">
    <name type="scientific">Streptomyces coacervatus</name>
    <dbReference type="NCBI Taxonomy" id="647381"/>
    <lineage>
        <taxon>Bacteria</taxon>
        <taxon>Bacillati</taxon>
        <taxon>Actinomycetota</taxon>
        <taxon>Actinomycetes</taxon>
        <taxon>Kitasatosporales</taxon>
        <taxon>Streptomycetaceae</taxon>
        <taxon>Streptomyces</taxon>
    </lineage>
</organism>
<dbReference type="InterPro" id="IPR036397">
    <property type="entry name" value="RNaseH_sf"/>
</dbReference>